<evidence type="ECO:0000313" key="3">
    <source>
        <dbReference type="Proteomes" id="UP000031572"/>
    </source>
</evidence>
<evidence type="ECO:0000313" key="2">
    <source>
        <dbReference type="EMBL" id="KIF79907.1"/>
    </source>
</evidence>
<sequence>MQVAGELPSNRLKEVEVSILDTVFRRREPAVKYRTIDGGHPAPYPDMTDEQLYNYEMTFNVPKRTFDKPPGGAAVPHEAVTGTGRTEPHADADEPNVTALHTGGARTTTGRGYGRARPGGAHVSAAQTNDDPEVTRTLVAERIAPARVDMPLDFSKPVRTITTKQPVDIVTTRARHPLFKVLGYIGDDQVVTMFTLEGQISENGPRFLENVPQKQSLFINIYPNRSMGGRERFLLTQHDSREAADAAATGERIACIPVEFDL</sequence>
<protein>
    <submittedName>
        <fullName evidence="2">Uncharacterized protein</fullName>
    </submittedName>
</protein>
<reference evidence="2 3" key="1">
    <citation type="submission" date="2014-12" db="EMBL/GenBank/DDBJ databases">
        <title>Denitrispirillum autotrophicum gen. nov., sp. nov., Denitrifying, Facultatively Autotrophic Bacteria Isolated from Rice Paddy Soil.</title>
        <authorList>
            <person name="Ishii S."/>
            <person name="Ashida N."/>
            <person name="Ohno H."/>
            <person name="Otsuka S."/>
            <person name="Yokota A."/>
            <person name="Senoo K."/>
        </authorList>
    </citation>
    <scope>NUCLEOTIDE SEQUENCE [LARGE SCALE GENOMIC DNA]</scope>
    <source>
        <strain evidence="2 3">TSA66</strain>
    </source>
</reference>
<accession>A0A0C1YHG4</accession>
<organism evidence="2 3">
    <name type="scientific">Noviherbaspirillum autotrophicum</name>
    <dbReference type="NCBI Taxonomy" id="709839"/>
    <lineage>
        <taxon>Bacteria</taxon>
        <taxon>Pseudomonadati</taxon>
        <taxon>Pseudomonadota</taxon>
        <taxon>Betaproteobacteria</taxon>
        <taxon>Burkholderiales</taxon>
        <taxon>Oxalobacteraceae</taxon>
        <taxon>Noviherbaspirillum</taxon>
    </lineage>
</organism>
<dbReference type="EMBL" id="JWJG01000028">
    <property type="protein sequence ID" value="KIF79907.1"/>
    <property type="molecule type" value="Genomic_DNA"/>
</dbReference>
<dbReference type="AlphaFoldDB" id="A0A0C1YHG4"/>
<feature type="region of interest" description="Disordered" evidence="1">
    <location>
        <begin position="82"/>
        <end position="127"/>
    </location>
</feature>
<name>A0A0C1YHG4_9BURK</name>
<feature type="compositionally biased region" description="Low complexity" evidence="1">
    <location>
        <begin position="102"/>
        <end position="121"/>
    </location>
</feature>
<evidence type="ECO:0000256" key="1">
    <source>
        <dbReference type="SAM" id="MobiDB-lite"/>
    </source>
</evidence>
<keyword evidence="3" id="KW-1185">Reference proteome</keyword>
<comment type="caution">
    <text evidence="2">The sequence shown here is derived from an EMBL/GenBank/DDBJ whole genome shotgun (WGS) entry which is preliminary data.</text>
</comment>
<proteinExistence type="predicted"/>
<dbReference type="Proteomes" id="UP000031572">
    <property type="component" value="Unassembled WGS sequence"/>
</dbReference>
<gene>
    <name evidence="2" type="ORF">TSA66_02160</name>
</gene>